<proteinExistence type="predicted"/>
<feature type="compositionally biased region" description="Low complexity" evidence="1">
    <location>
        <begin position="1"/>
        <end position="23"/>
    </location>
</feature>
<comment type="caution">
    <text evidence="3">The sequence shown here is derived from an EMBL/GenBank/DDBJ whole genome shotgun (WGS) entry which is preliminary data.</text>
</comment>
<evidence type="ECO:0000313" key="3">
    <source>
        <dbReference type="EMBL" id="RUT67670.1"/>
    </source>
</evidence>
<organism evidence="3 4">
    <name type="scientific">Flavobacterium cupreum</name>
    <dbReference type="NCBI Taxonomy" id="2133766"/>
    <lineage>
        <taxon>Bacteria</taxon>
        <taxon>Pseudomonadati</taxon>
        <taxon>Bacteroidota</taxon>
        <taxon>Flavobacteriia</taxon>
        <taxon>Flavobacteriales</taxon>
        <taxon>Flavobacteriaceae</taxon>
        <taxon>Flavobacterium</taxon>
    </lineage>
</organism>
<keyword evidence="4" id="KW-1185">Reference proteome</keyword>
<feature type="non-terminal residue" evidence="3">
    <location>
        <position position="1"/>
    </location>
</feature>
<sequence>GYTAQAAADGATLLGGATHGTQAPNDKEQIVPMLARIKAQSEVLGMPHDLLADTGYFSGKNVHECEDAQVTPSIAMARDQHHPDWRDRHTEPAPLAAPATAVQEMAHRLKTKAGRALYGLRKQTIEPVFGIIKSVMGFRQFSLRGLDKVNGEWSLVCL</sequence>
<feature type="non-terminal residue" evidence="3">
    <location>
        <position position="158"/>
    </location>
</feature>
<dbReference type="PANTHER" id="PTHR33408:SF2">
    <property type="entry name" value="TRANSPOSASE DDE DOMAIN-CONTAINING PROTEIN"/>
    <property type="match status" value="1"/>
</dbReference>
<protein>
    <submittedName>
        <fullName evidence="3">IS5/IS1182 family transposase</fullName>
    </submittedName>
</protein>
<dbReference type="OrthoDB" id="1121830at2"/>
<evidence type="ECO:0000259" key="2">
    <source>
        <dbReference type="Pfam" id="PF13751"/>
    </source>
</evidence>
<dbReference type="EMBL" id="QWDM01000071">
    <property type="protein sequence ID" value="RUT67670.1"/>
    <property type="molecule type" value="Genomic_DNA"/>
</dbReference>
<dbReference type="RefSeq" id="WP_153188220.1">
    <property type="nucleotide sequence ID" value="NZ_QWDM01000071.1"/>
</dbReference>
<name>A0A433ZZW0_9FLAO</name>
<dbReference type="PANTHER" id="PTHR33408">
    <property type="entry name" value="TRANSPOSASE"/>
    <property type="match status" value="1"/>
</dbReference>
<reference evidence="4" key="1">
    <citation type="journal article" date="2019" name="Syst. Appl. Microbiol.">
        <title>Flavobacterium circumlabens sp. nov. and Flavobacterium cupreum sp. nov., two psychrotrophic species isolated from Antarctic environmental samples.</title>
        <authorList>
            <person name="Kralova S."/>
            <person name="Busse H.-J."/>
            <person name="Svec P."/>
            <person name="Maslanova I."/>
            <person name="Stankova E."/>
            <person name="Bartak M."/>
            <person name="Sedlacek I."/>
        </authorList>
    </citation>
    <scope>NUCLEOTIDE SEQUENCE [LARGE SCALE GENOMIC DNA]</scope>
    <source>
        <strain evidence="4">CCM 8825</strain>
    </source>
</reference>
<feature type="domain" description="Transposase DDE" evidence="2">
    <location>
        <begin position="101"/>
        <end position="158"/>
    </location>
</feature>
<accession>A0A433ZZW0</accession>
<dbReference type="Proteomes" id="UP000288102">
    <property type="component" value="Unassembled WGS sequence"/>
</dbReference>
<gene>
    <name evidence="3" type="ORF">D0817_25225</name>
</gene>
<evidence type="ECO:0000313" key="4">
    <source>
        <dbReference type="Proteomes" id="UP000288102"/>
    </source>
</evidence>
<dbReference type="InterPro" id="IPR025668">
    <property type="entry name" value="Tnp_DDE_dom"/>
</dbReference>
<dbReference type="AlphaFoldDB" id="A0A433ZZW0"/>
<feature type="region of interest" description="Disordered" evidence="1">
    <location>
        <begin position="1"/>
        <end position="25"/>
    </location>
</feature>
<evidence type="ECO:0000256" key="1">
    <source>
        <dbReference type="SAM" id="MobiDB-lite"/>
    </source>
</evidence>
<dbReference type="Pfam" id="PF13751">
    <property type="entry name" value="DDE_Tnp_1_6"/>
    <property type="match status" value="1"/>
</dbReference>